<dbReference type="InterPro" id="IPR020094">
    <property type="entry name" value="TruA/RsuA/RluB/E/F_N"/>
</dbReference>
<dbReference type="EC" id="5.4.99.-" evidence="6"/>
<gene>
    <name evidence="9" type="ORF">EDC22_106179</name>
</gene>
<feature type="region of interest" description="Disordered" evidence="7">
    <location>
        <begin position="254"/>
        <end position="367"/>
    </location>
</feature>
<dbReference type="Gene3D" id="3.30.70.1560">
    <property type="entry name" value="Alpha-L RNA-binding motif"/>
    <property type="match status" value="1"/>
</dbReference>
<dbReference type="CDD" id="cd00165">
    <property type="entry name" value="S4"/>
    <property type="match status" value="1"/>
</dbReference>
<keyword evidence="4 6" id="KW-0413">Isomerase</keyword>
<dbReference type="GO" id="GO:0120159">
    <property type="term" value="F:rRNA pseudouridine synthase activity"/>
    <property type="evidence" value="ECO:0007669"/>
    <property type="project" value="UniProtKB-ARBA"/>
</dbReference>
<dbReference type="Proteomes" id="UP000295678">
    <property type="component" value="Unassembled WGS sequence"/>
</dbReference>
<name>A0A4R3M8W1_9HYPH</name>
<dbReference type="InterPro" id="IPR018496">
    <property type="entry name" value="PsdUridine_synth_RsuA/RluB_CS"/>
</dbReference>
<dbReference type="FunFam" id="3.10.290.10:FF:000003">
    <property type="entry name" value="Pseudouridine synthase"/>
    <property type="match status" value="1"/>
</dbReference>
<evidence type="ECO:0000313" key="9">
    <source>
        <dbReference type="EMBL" id="TCT09984.1"/>
    </source>
</evidence>
<dbReference type="OrthoDB" id="9807213at2"/>
<evidence type="ECO:0000256" key="5">
    <source>
        <dbReference type="PROSITE-ProRule" id="PRU00182"/>
    </source>
</evidence>
<dbReference type="SUPFAM" id="SSF55174">
    <property type="entry name" value="Alpha-L RNA-binding motif"/>
    <property type="match status" value="1"/>
</dbReference>
<keyword evidence="10" id="KW-1185">Reference proteome</keyword>
<evidence type="ECO:0000313" key="10">
    <source>
        <dbReference type="Proteomes" id="UP000295678"/>
    </source>
</evidence>
<dbReference type="PROSITE" id="PS01149">
    <property type="entry name" value="PSI_RSU"/>
    <property type="match status" value="1"/>
</dbReference>
<dbReference type="GO" id="GO:0003723">
    <property type="term" value="F:RNA binding"/>
    <property type="evidence" value="ECO:0007669"/>
    <property type="project" value="UniProtKB-KW"/>
</dbReference>
<evidence type="ECO:0000256" key="4">
    <source>
        <dbReference type="ARBA" id="ARBA00023235"/>
    </source>
</evidence>
<accession>A0A4R3M8W1</accession>
<organism evidence="9 10">
    <name type="scientific">Tepidamorphus gemmatus</name>
    <dbReference type="NCBI Taxonomy" id="747076"/>
    <lineage>
        <taxon>Bacteria</taxon>
        <taxon>Pseudomonadati</taxon>
        <taxon>Pseudomonadota</taxon>
        <taxon>Alphaproteobacteria</taxon>
        <taxon>Hyphomicrobiales</taxon>
        <taxon>Tepidamorphaceae</taxon>
        <taxon>Tepidamorphus</taxon>
    </lineage>
</organism>
<dbReference type="Gene3D" id="3.30.70.580">
    <property type="entry name" value="Pseudouridine synthase I, catalytic domain, N-terminal subdomain"/>
    <property type="match status" value="1"/>
</dbReference>
<keyword evidence="3 5" id="KW-0694">RNA-binding</keyword>
<dbReference type="AlphaFoldDB" id="A0A4R3M8W1"/>
<evidence type="ECO:0000256" key="6">
    <source>
        <dbReference type="RuleBase" id="RU003887"/>
    </source>
</evidence>
<dbReference type="Pfam" id="PF00849">
    <property type="entry name" value="PseudoU_synth_2"/>
    <property type="match status" value="1"/>
</dbReference>
<dbReference type="SMART" id="SM00363">
    <property type="entry name" value="S4"/>
    <property type="match status" value="1"/>
</dbReference>
<feature type="domain" description="RNA-binding S4" evidence="8">
    <location>
        <begin position="16"/>
        <end position="74"/>
    </location>
</feature>
<dbReference type="GO" id="GO:0000455">
    <property type="term" value="P:enzyme-directed rRNA pseudouridine synthesis"/>
    <property type="evidence" value="ECO:0007669"/>
    <property type="project" value="UniProtKB-ARBA"/>
</dbReference>
<dbReference type="InterPro" id="IPR036986">
    <property type="entry name" value="S4_RNA-bd_sf"/>
</dbReference>
<dbReference type="InterPro" id="IPR006145">
    <property type="entry name" value="PsdUridine_synth_RsuA/RluA"/>
</dbReference>
<evidence type="ECO:0000256" key="7">
    <source>
        <dbReference type="SAM" id="MobiDB-lite"/>
    </source>
</evidence>
<feature type="compositionally biased region" description="Low complexity" evidence="7">
    <location>
        <begin position="345"/>
        <end position="354"/>
    </location>
</feature>
<feature type="compositionally biased region" description="Basic and acidic residues" evidence="7">
    <location>
        <begin position="254"/>
        <end position="277"/>
    </location>
</feature>
<dbReference type="PANTHER" id="PTHR47683:SF3">
    <property type="entry name" value="RIBOSOMAL LARGE SUBUNIT PSEUDOURIDINE SYNTHASE B"/>
    <property type="match status" value="1"/>
</dbReference>
<protein>
    <recommendedName>
        <fullName evidence="6">Pseudouridine synthase</fullName>
        <ecNumber evidence="6">5.4.99.-</ecNumber>
    </recommendedName>
</protein>
<evidence type="ECO:0000256" key="2">
    <source>
        <dbReference type="ARBA" id="ARBA00008348"/>
    </source>
</evidence>
<dbReference type="InterPro" id="IPR020103">
    <property type="entry name" value="PsdUridine_synth_cat_dom_sf"/>
</dbReference>
<feature type="compositionally biased region" description="Low complexity" evidence="7">
    <location>
        <begin position="283"/>
        <end position="295"/>
    </location>
</feature>
<dbReference type="SUPFAM" id="SSF55120">
    <property type="entry name" value="Pseudouridine synthase"/>
    <property type="match status" value="1"/>
</dbReference>
<dbReference type="Gene3D" id="3.10.290.10">
    <property type="entry name" value="RNA-binding S4 domain"/>
    <property type="match status" value="1"/>
</dbReference>
<proteinExistence type="inferred from homology"/>
<sequence length="367" mass="39807">MSASSRTPSPADDGRERIAKRIARSGLCSRRDAERLIADGRVAVNGRRLATPAVDVGEGDAITVDGKPLPEAEPTRLWLYHKPKGLVTTNRDPQGRPTIFDRLPPDLPRVVTVGRLDINTEGLLLLTNDGGLARVLELPATGWLRRYRVRAWGTVDQDRLDGLKEGVTIDGIHYGPVEALLDRKQGENTWLTVALREGKNREVKKILESLGLVVNRLIRISFGPFMLRDIPPGGVEEVKPRVLRDQLGRKLAAEARVRLPEPTREAAPKRGARRPDPATRPVRAAGGPKPGADPARPAKADKPAKPPRPSKPAKSPQPGAAGKPAVAAPGKKRRASAEATARTGRPPQSSAPARPSRKPDARHRRPV</sequence>
<dbReference type="InterPro" id="IPR050343">
    <property type="entry name" value="RsuA_PseudoU_synthase"/>
</dbReference>
<comment type="catalytic activity">
    <reaction evidence="1">
        <text>a uridine in RNA = a pseudouridine in RNA</text>
        <dbReference type="Rhea" id="RHEA:48348"/>
        <dbReference type="Rhea" id="RHEA-COMP:12068"/>
        <dbReference type="Rhea" id="RHEA-COMP:12069"/>
        <dbReference type="ChEBI" id="CHEBI:65314"/>
        <dbReference type="ChEBI" id="CHEBI:65315"/>
    </reaction>
</comment>
<feature type="compositionally biased region" description="Low complexity" evidence="7">
    <location>
        <begin position="312"/>
        <end position="329"/>
    </location>
</feature>
<dbReference type="InterPro" id="IPR042092">
    <property type="entry name" value="PsdUridine_s_RsuA/RluB/E/F_cat"/>
</dbReference>
<reference evidence="9 10" key="1">
    <citation type="submission" date="2019-03" db="EMBL/GenBank/DDBJ databases">
        <title>Genomic Encyclopedia of Type Strains, Phase IV (KMG-IV): sequencing the most valuable type-strain genomes for metagenomic binning, comparative biology and taxonomic classification.</title>
        <authorList>
            <person name="Goeker M."/>
        </authorList>
    </citation>
    <scope>NUCLEOTIDE SEQUENCE [LARGE SCALE GENOMIC DNA]</scope>
    <source>
        <strain evidence="9 10">DSM 19345</strain>
    </source>
</reference>
<dbReference type="PROSITE" id="PS50889">
    <property type="entry name" value="S4"/>
    <property type="match status" value="1"/>
</dbReference>
<dbReference type="PANTHER" id="PTHR47683">
    <property type="entry name" value="PSEUDOURIDINE SYNTHASE FAMILY PROTEIN-RELATED"/>
    <property type="match status" value="1"/>
</dbReference>
<evidence type="ECO:0000256" key="3">
    <source>
        <dbReference type="ARBA" id="ARBA00022884"/>
    </source>
</evidence>
<evidence type="ECO:0000256" key="1">
    <source>
        <dbReference type="ARBA" id="ARBA00000073"/>
    </source>
</evidence>
<dbReference type="EMBL" id="SMAK01000006">
    <property type="protein sequence ID" value="TCT09984.1"/>
    <property type="molecule type" value="Genomic_DNA"/>
</dbReference>
<comment type="similarity">
    <text evidence="2 6">Belongs to the pseudouridine synthase RsuA family.</text>
</comment>
<dbReference type="Pfam" id="PF01479">
    <property type="entry name" value="S4"/>
    <property type="match status" value="1"/>
</dbReference>
<dbReference type="InterPro" id="IPR002942">
    <property type="entry name" value="S4_RNA-bd"/>
</dbReference>
<dbReference type="RefSeq" id="WP_132806807.1">
    <property type="nucleotide sequence ID" value="NZ_SMAK01000006.1"/>
</dbReference>
<evidence type="ECO:0000259" key="8">
    <source>
        <dbReference type="SMART" id="SM00363"/>
    </source>
</evidence>
<dbReference type="InterPro" id="IPR000748">
    <property type="entry name" value="PsdUridine_synth_RsuA/RluB/E/F"/>
</dbReference>
<comment type="caution">
    <text evidence="9">The sequence shown here is derived from an EMBL/GenBank/DDBJ whole genome shotgun (WGS) entry which is preliminary data.</text>
</comment>
<dbReference type="NCBIfam" id="TIGR00093">
    <property type="entry name" value="pseudouridine synthase"/>
    <property type="match status" value="1"/>
</dbReference>